<gene>
    <name evidence="1" type="ORF">GHK45_00635</name>
</gene>
<reference evidence="1" key="1">
    <citation type="journal article" date="2013" name="Genome Biol.">
        <title>Comparative genomics of the core and accessory genomes of 48 Sinorhizobium strains comprising five genospecies.</title>
        <authorList>
            <person name="Sugawara M."/>
            <person name="Epstein B."/>
            <person name="Badgley B.D."/>
            <person name="Unno T."/>
            <person name="Xu L."/>
            <person name="Reese J."/>
            <person name="Gyaneshwar P."/>
            <person name="Denny R."/>
            <person name="Mudge J."/>
            <person name="Bharti A.K."/>
            <person name="Farmer A.D."/>
            <person name="May G.D."/>
            <person name="Woodward J.E."/>
            <person name="Medigue C."/>
            <person name="Vallenet D."/>
            <person name="Lajus A."/>
            <person name="Rouy Z."/>
            <person name="Martinez-Vaz B."/>
            <person name="Tiffin P."/>
            <person name="Young N.D."/>
            <person name="Sadowsky M.J."/>
        </authorList>
    </citation>
    <scope>NUCLEOTIDE SEQUENCE</scope>
    <source>
        <strain evidence="1">M30</strain>
    </source>
</reference>
<organism evidence="1">
    <name type="scientific">Rhizobium meliloti</name>
    <name type="common">Ensifer meliloti</name>
    <name type="synonym">Sinorhizobium meliloti</name>
    <dbReference type="NCBI Taxonomy" id="382"/>
    <lineage>
        <taxon>Bacteria</taxon>
        <taxon>Pseudomonadati</taxon>
        <taxon>Pseudomonadota</taxon>
        <taxon>Alphaproteobacteria</taxon>
        <taxon>Hyphomicrobiales</taxon>
        <taxon>Rhizobiaceae</taxon>
        <taxon>Sinorhizobium/Ensifer group</taxon>
        <taxon>Sinorhizobium</taxon>
    </lineage>
</organism>
<protein>
    <submittedName>
        <fullName evidence="1">Uncharacterized protein</fullName>
    </submittedName>
</protein>
<sequence>MRDKFAKVIITLEALPEDRRNIGWANQLLHARLRYENIIKALGTEPGMQVFPDGNDLSVTAEQKAGATIIGTMRRLRDLDD</sequence>
<dbReference type="RefSeq" id="WP_153317811.1">
    <property type="nucleotide sequence ID" value="NZ_RPJR01000153.1"/>
</dbReference>
<dbReference type="AlphaFoldDB" id="A0A6A7ZL25"/>
<comment type="caution">
    <text evidence="1">The sequence shown here is derived from an EMBL/GenBank/DDBJ whole genome shotgun (WGS) entry which is preliminary data.</text>
</comment>
<name>A0A6A7ZL25_RHIML</name>
<proteinExistence type="predicted"/>
<dbReference type="EMBL" id="WISP01000011">
    <property type="protein sequence ID" value="MQW02412.1"/>
    <property type="molecule type" value="Genomic_DNA"/>
</dbReference>
<accession>A0A6A7ZL25</accession>
<evidence type="ECO:0000313" key="1">
    <source>
        <dbReference type="EMBL" id="MQW02412.1"/>
    </source>
</evidence>